<proteinExistence type="predicted"/>
<accession>S9SIS2</accession>
<dbReference type="EMBL" id="ATMT01000064">
    <property type="protein sequence ID" value="EPY05702.1"/>
    <property type="molecule type" value="Genomic_DNA"/>
</dbReference>
<sequence length="134" mass="14996">MTSSPTTKHPDISLASCGYSRVLEIISNKWTSLVIYALENGSIRYGEMGRRIEGISKKMLTQTVRKLERDGLVQRHITPTVPPAVEYSLTPLGESLLLPMKELRQWARAHYASVEASRTAYDLANEKDSQSSTN</sequence>
<reference evidence="5 6" key="1">
    <citation type="submission" date="2013-05" db="EMBL/GenBank/DDBJ databases">
        <authorList>
            <person name="Strain E.A."/>
            <person name="Brown E."/>
            <person name="Allard M.W."/>
            <person name="Luo Y.L."/>
        </authorList>
    </citation>
    <scope>NUCLEOTIDE SEQUENCE [LARGE SCALE GENOMIC DNA]</scope>
    <source>
        <strain evidence="5 6">TS-15</strain>
    </source>
</reference>
<evidence type="ECO:0000313" key="6">
    <source>
        <dbReference type="Proteomes" id="UP000015344"/>
    </source>
</evidence>
<dbReference type="PANTHER" id="PTHR33204:SF37">
    <property type="entry name" value="HTH-TYPE TRANSCRIPTIONAL REGULATOR YODB"/>
    <property type="match status" value="1"/>
</dbReference>
<dbReference type="InterPro" id="IPR036390">
    <property type="entry name" value="WH_DNA-bd_sf"/>
</dbReference>
<gene>
    <name evidence="5" type="ORF">PAALTS15_19278</name>
</gene>
<dbReference type="InterPro" id="IPR002577">
    <property type="entry name" value="HTH_HxlR"/>
</dbReference>
<keyword evidence="1" id="KW-0805">Transcription regulation</keyword>
<dbReference type="PATRIC" id="fig|1117108.3.peg.3968"/>
<comment type="caution">
    <text evidence="5">The sequence shown here is derived from an EMBL/GenBank/DDBJ whole genome shotgun (WGS) entry which is preliminary data.</text>
</comment>
<dbReference type="Pfam" id="PF01638">
    <property type="entry name" value="HxlR"/>
    <property type="match status" value="1"/>
</dbReference>
<dbReference type="Proteomes" id="UP000015344">
    <property type="component" value="Unassembled WGS sequence"/>
</dbReference>
<evidence type="ECO:0000256" key="1">
    <source>
        <dbReference type="ARBA" id="ARBA00023015"/>
    </source>
</evidence>
<dbReference type="PANTHER" id="PTHR33204">
    <property type="entry name" value="TRANSCRIPTIONAL REGULATOR, MARR FAMILY"/>
    <property type="match status" value="1"/>
</dbReference>
<name>S9SIS2_PAEAL</name>
<dbReference type="Gene3D" id="1.10.10.10">
    <property type="entry name" value="Winged helix-like DNA-binding domain superfamily/Winged helix DNA-binding domain"/>
    <property type="match status" value="1"/>
</dbReference>
<feature type="domain" description="HTH hxlR-type" evidence="4">
    <location>
        <begin position="17"/>
        <end position="115"/>
    </location>
</feature>
<evidence type="ECO:0000256" key="3">
    <source>
        <dbReference type="ARBA" id="ARBA00023163"/>
    </source>
</evidence>
<keyword evidence="3" id="KW-0804">Transcription</keyword>
<dbReference type="SUPFAM" id="SSF46785">
    <property type="entry name" value="Winged helix' DNA-binding domain"/>
    <property type="match status" value="1"/>
</dbReference>
<dbReference type="RefSeq" id="WP_021261125.1">
    <property type="nucleotide sequence ID" value="NZ_ATMT01000064.1"/>
</dbReference>
<evidence type="ECO:0000256" key="2">
    <source>
        <dbReference type="ARBA" id="ARBA00023125"/>
    </source>
</evidence>
<dbReference type="PROSITE" id="PS51118">
    <property type="entry name" value="HTH_HXLR"/>
    <property type="match status" value="1"/>
</dbReference>
<keyword evidence="2" id="KW-0238">DNA-binding</keyword>
<evidence type="ECO:0000313" key="5">
    <source>
        <dbReference type="EMBL" id="EPY05702.1"/>
    </source>
</evidence>
<protein>
    <recommendedName>
        <fullName evidence="4">HTH hxlR-type domain-containing protein</fullName>
    </recommendedName>
</protein>
<dbReference type="InterPro" id="IPR036388">
    <property type="entry name" value="WH-like_DNA-bd_sf"/>
</dbReference>
<evidence type="ECO:0000259" key="4">
    <source>
        <dbReference type="PROSITE" id="PS51118"/>
    </source>
</evidence>
<dbReference type="AlphaFoldDB" id="S9SIS2"/>
<dbReference type="eggNOG" id="COG1733">
    <property type="taxonomic scope" value="Bacteria"/>
</dbReference>
<organism evidence="5 6">
    <name type="scientific">Paenibacillus alvei TS-15</name>
    <dbReference type="NCBI Taxonomy" id="1117108"/>
    <lineage>
        <taxon>Bacteria</taxon>
        <taxon>Bacillati</taxon>
        <taxon>Bacillota</taxon>
        <taxon>Bacilli</taxon>
        <taxon>Bacillales</taxon>
        <taxon>Paenibacillaceae</taxon>
        <taxon>Paenibacillus</taxon>
    </lineage>
</organism>
<dbReference type="GO" id="GO:0003677">
    <property type="term" value="F:DNA binding"/>
    <property type="evidence" value="ECO:0007669"/>
    <property type="project" value="UniProtKB-KW"/>
</dbReference>